<evidence type="ECO:0000313" key="1">
    <source>
        <dbReference type="EMBL" id="CUN01998.1"/>
    </source>
</evidence>
<name>A0A173TLA0_ANAHA</name>
<dbReference type="Proteomes" id="UP000095553">
    <property type="component" value="Unassembled WGS sequence"/>
</dbReference>
<accession>A0A173TLA0</accession>
<proteinExistence type="predicted"/>
<organism evidence="1 2">
    <name type="scientific">Anaerostipes hadrus</name>
    <dbReference type="NCBI Taxonomy" id="649756"/>
    <lineage>
        <taxon>Bacteria</taxon>
        <taxon>Bacillati</taxon>
        <taxon>Bacillota</taxon>
        <taxon>Clostridia</taxon>
        <taxon>Lachnospirales</taxon>
        <taxon>Lachnospiraceae</taxon>
        <taxon>Anaerostipes</taxon>
    </lineage>
</organism>
<protein>
    <submittedName>
        <fullName evidence="1">Uncharacterized protein</fullName>
    </submittedName>
</protein>
<dbReference type="AlphaFoldDB" id="A0A173TLA0"/>
<evidence type="ECO:0000313" key="2">
    <source>
        <dbReference type="Proteomes" id="UP000095553"/>
    </source>
</evidence>
<reference evidence="1 2" key="1">
    <citation type="submission" date="2015-09" db="EMBL/GenBank/DDBJ databases">
        <authorList>
            <consortium name="Pathogen Informatics"/>
        </authorList>
    </citation>
    <scope>NUCLEOTIDE SEQUENCE [LARGE SCALE GENOMIC DNA]</scope>
    <source>
        <strain evidence="1 2">2789STDY5834959</strain>
    </source>
</reference>
<sequence>MNFCFDVNYLCVPSEFVGIIEYRNKPTYYKEDLILLKIPRYNTGNGAKDRSDCIMEKNIYNALIVTPRSAYSINSI</sequence>
<dbReference type="EMBL" id="CYXY01000011">
    <property type="protein sequence ID" value="CUN01998.1"/>
    <property type="molecule type" value="Genomic_DNA"/>
</dbReference>
<gene>
    <name evidence="1" type="ORF">ERS852571_02027</name>
</gene>